<dbReference type="CDD" id="cd04301">
    <property type="entry name" value="NAT_SF"/>
    <property type="match status" value="1"/>
</dbReference>
<evidence type="ECO:0000313" key="5">
    <source>
        <dbReference type="EMBL" id="ADJ24030.1"/>
    </source>
</evidence>
<dbReference type="EMBL" id="CP002083">
    <property type="protein sequence ID" value="ADJ24030.1"/>
    <property type="molecule type" value="Genomic_DNA"/>
</dbReference>
<feature type="transmembrane region" description="Helical" evidence="3">
    <location>
        <begin position="58"/>
        <end position="77"/>
    </location>
</feature>
<protein>
    <submittedName>
        <fullName evidence="5">GCN5-related N-acetyltransferase</fullName>
    </submittedName>
</protein>
<keyword evidence="3" id="KW-0472">Membrane</keyword>
<dbReference type="RefSeq" id="WP_013216189.1">
    <property type="nucleotide sequence ID" value="NC_014313.1"/>
</dbReference>
<keyword evidence="1 5" id="KW-0808">Transferase</keyword>
<dbReference type="Pfam" id="PF00583">
    <property type="entry name" value="Acetyltransf_1"/>
    <property type="match status" value="1"/>
</dbReference>
<sequence length="153" mass="17508">MANIDTGSATIEVRAVTADDHAEWLRLFRDYITFYEEDVPEDVIETTWQRLLAQEDNMIALIAIANGHALGIVNLVFHRSTWARDWYCYLEDLFVAPDARGKGVGRALIEAVYAEADRRGASRTYWATQAKNATARTLYDRLGSLTEFVQYRR</sequence>
<organism evidence="5 6">
    <name type="scientific">Hyphomicrobium denitrificans (strain ATCC 51888 / DSM 1869 / NCIMB 11706 / TK 0415)</name>
    <dbReference type="NCBI Taxonomy" id="582899"/>
    <lineage>
        <taxon>Bacteria</taxon>
        <taxon>Pseudomonadati</taxon>
        <taxon>Pseudomonadota</taxon>
        <taxon>Alphaproteobacteria</taxon>
        <taxon>Hyphomicrobiales</taxon>
        <taxon>Hyphomicrobiaceae</taxon>
        <taxon>Hyphomicrobium</taxon>
    </lineage>
</organism>
<dbReference type="OrthoDB" id="9805924at2"/>
<evidence type="ECO:0000256" key="3">
    <source>
        <dbReference type="SAM" id="Phobius"/>
    </source>
</evidence>
<name>D8JR45_HYPDA</name>
<keyword evidence="3" id="KW-0812">Transmembrane</keyword>
<dbReference type="STRING" id="582899.Hden_2232"/>
<feature type="domain" description="N-acetyltransferase" evidence="4">
    <location>
        <begin position="11"/>
        <end position="153"/>
    </location>
</feature>
<dbReference type="SUPFAM" id="SSF55729">
    <property type="entry name" value="Acyl-CoA N-acyltransferases (Nat)"/>
    <property type="match status" value="1"/>
</dbReference>
<dbReference type="InterPro" id="IPR016181">
    <property type="entry name" value="Acyl_CoA_acyltransferase"/>
</dbReference>
<dbReference type="eggNOG" id="COG0456">
    <property type="taxonomic scope" value="Bacteria"/>
</dbReference>
<keyword evidence="2" id="KW-0012">Acyltransferase</keyword>
<proteinExistence type="predicted"/>
<accession>D8JR45</accession>
<gene>
    <name evidence="5" type="ordered locus">Hden_2232</name>
</gene>
<keyword evidence="3" id="KW-1133">Transmembrane helix</keyword>
<dbReference type="PROSITE" id="PS51186">
    <property type="entry name" value="GNAT"/>
    <property type="match status" value="1"/>
</dbReference>
<dbReference type="PANTHER" id="PTHR43877">
    <property type="entry name" value="AMINOALKYLPHOSPHONATE N-ACETYLTRANSFERASE-RELATED-RELATED"/>
    <property type="match status" value="1"/>
</dbReference>
<dbReference type="KEGG" id="hdn:Hden_2232"/>
<dbReference type="InterPro" id="IPR050832">
    <property type="entry name" value="Bact_Acetyltransf"/>
</dbReference>
<evidence type="ECO:0000259" key="4">
    <source>
        <dbReference type="PROSITE" id="PS51186"/>
    </source>
</evidence>
<dbReference type="PANTHER" id="PTHR43877:SF2">
    <property type="entry name" value="AMINOALKYLPHOSPHONATE N-ACETYLTRANSFERASE-RELATED"/>
    <property type="match status" value="1"/>
</dbReference>
<evidence type="ECO:0000256" key="2">
    <source>
        <dbReference type="ARBA" id="ARBA00023315"/>
    </source>
</evidence>
<dbReference type="Gene3D" id="3.40.630.30">
    <property type="match status" value="1"/>
</dbReference>
<dbReference type="Proteomes" id="UP000002033">
    <property type="component" value="Chromosome"/>
</dbReference>
<keyword evidence="6" id="KW-1185">Reference proteome</keyword>
<dbReference type="GO" id="GO:0016747">
    <property type="term" value="F:acyltransferase activity, transferring groups other than amino-acyl groups"/>
    <property type="evidence" value="ECO:0007669"/>
    <property type="project" value="InterPro"/>
</dbReference>
<evidence type="ECO:0000313" key="6">
    <source>
        <dbReference type="Proteomes" id="UP000002033"/>
    </source>
</evidence>
<reference evidence="6" key="1">
    <citation type="journal article" date="2011" name="J. Bacteriol.">
        <title>Genome sequences of eight morphologically diverse alphaproteobacteria.</title>
        <authorList>
            <consortium name="US DOE Joint Genome Institute"/>
            <person name="Brown P.J."/>
            <person name="Kysela D.T."/>
            <person name="Buechlein A."/>
            <person name="Hemmerich C."/>
            <person name="Brun Y.V."/>
        </authorList>
    </citation>
    <scope>NUCLEOTIDE SEQUENCE [LARGE SCALE GENOMIC DNA]</scope>
    <source>
        <strain evidence="6">ATCC 51888 / DSM 1869 / NCIB 11706 / TK 0415</strain>
    </source>
</reference>
<dbReference type="AlphaFoldDB" id="D8JR45"/>
<dbReference type="HOGENOM" id="CLU_013985_32_1_5"/>
<evidence type="ECO:0000256" key="1">
    <source>
        <dbReference type="ARBA" id="ARBA00022679"/>
    </source>
</evidence>
<dbReference type="InterPro" id="IPR000182">
    <property type="entry name" value="GNAT_dom"/>
</dbReference>